<dbReference type="InterPro" id="IPR006089">
    <property type="entry name" value="Acyl-CoA_DH_CS"/>
</dbReference>
<keyword evidence="3 7" id="KW-0285">Flavoprotein</keyword>
<dbReference type="FunFam" id="1.20.140.10:FF:000004">
    <property type="entry name" value="Acyl-CoA dehydrogenase FadE25"/>
    <property type="match status" value="1"/>
</dbReference>
<evidence type="ECO:0000313" key="12">
    <source>
        <dbReference type="Proteomes" id="UP000785679"/>
    </source>
</evidence>
<keyword evidence="6 7" id="KW-0560">Oxidoreductase</keyword>
<dbReference type="GO" id="GO:0046872">
    <property type="term" value="F:metal ion binding"/>
    <property type="evidence" value="ECO:0007669"/>
    <property type="project" value="UniProtKB-KW"/>
</dbReference>
<evidence type="ECO:0000259" key="8">
    <source>
        <dbReference type="Pfam" id="PF00441"/>
    </source>
</evidence>
<dbReference type="SUPFAM" id="SSF109854">
    <property type="entry name" value="DinB/YfiT-like putative metalloenzymes"/>
    <property type="match status" value="1"/>
</dbReference>
<dbReference type="PANTHER" id="PTHR43884:SF12">
    <property type="entry name" value="ISOVALERYL-COA DEHYDROGENASE, MITOCHONDRIAL-RELATED"/>
    <property type="match status" value="1"/>
</dbReference>
<protein>
    <recommendedName>
        <fullName evidence="13">Acyl-CoA dehydrogenase</fullName>
    </recommendedName>
</protein>
<keyword evidence="5 7" id="KW-0274">FAD</keyword>
<dbReference type="GO" id="GO:0050660">
    <property type="term" value="F:flavin adenine dinucleotide binding"/>
    <property type="evidence" value="ECO:0007669"/>
    <property type="project" value="InterPro"/>
</dbReference>
<evidence type="ECO:0000256" key="2">
    <source>
        <dbReference type="ARBA" id="ARBA00009347"/>
    </source>
</evidence>
<dbReference type="InterPro" id="IPR037069">
    <property type="entry name" value="AcylCoA_DH/ox_N_sf"/>
</dbReference>
<dbReference type="InterPro" id="IPR046373">
    <property type="entry name" value="Acyl-CoA_Oxase/DH_mid-dom_sf"/>
</dbReference>
<evidence type="ECO:0000256" key="1">
    <source>
        <dbReference type="ARBA" id="ARBA00001974"/>
    </source>
</evidence>
<dbReference type="Pfam" id="PF02771">
    <property type="entry name" value="Acyl-CoA_dh_N"/>
    <property type="match status" value="1"/>
</dbReference>
<dbReference type="InterPro" id="IPR034660">
    <property type="entry name" value="DinB/YfiT-like"/>
</dbReference>
<organism evidence="11 12">
    <name type="scientific">Halteria grandinella</name>
    <dbReference type="NCBI Taxonomy" id="5974"/>
    <lineage>
        <taxon>Eukaryota</taxon>
        <taxon>Sar</taxon>
        <taxon>Alveolata</taxon>
        <taxon>Ciliophora</taxon>
        <taxon>Intramacronucleata</taxon>
        <taxon>Spirotrichea</taxon>
        <taxon>Stichotrichia</taxon>
        <taxon>Sporadotrichida</taxon>
        <taxon>Halteriidae</taxon>
        <taxon>Halteria</taxon>
    </lineage>
</organism>
<evidence type="ECO:0000256" key="6">
    <source>
        <dbReference type="ARBA" id="ARBA00023002"/>
    </source>
</evidence>
<evidence type="ECO:0000256" key="4">
    <source>
        <dbReference type="ARBA" id="ARBA00022723"/>
    </source>
</evidence>
<feature type="domain" description="Acyl-CoA dehydrogenase/oxidase N-terminal" evidence="10">
    <location>
        <begin position="1"/>
        <end position="68"/>
    </location>
</feature>
<comment type="similarity">
    <text evidence="2 7">Belongs to the acyl-CoA dehydrogenase family.</text>
</comment>
<dbReference type="InterPro" id="IPR006091">
    <property type="entry name" value="Acyl-CoA_Oxase/DH_mid-dom"/>
</dbReference>
<sequence>MGIVIPEQYGGSGLGYHEYVTILDEISQVDPSIGLSVAAHNSLCTNHIYEFGNEEQRNKWLPQLASGKVIGAWGLTEHNTGSDSGGMSTTAVKDGDEWIISGAKNFITHAISGDIAVVMTRTGEKGAKNNSTAFVLEKGMPGFSSGKKENKLGMRASETAELIFDNVRVPDSHRLGEVGEGFKQAMKILDGGRISIAALSLGTARGAYKAALKYAKERHQFGKSISEFQAINFMLADMATEIDASELLIQRAATLKNAKQKMTKEGAMAKLYASEACVRIANNAVQIFGGYGYTKDFPAEKFYRDSKLCTIGEGTSEIQRLVIGRDITKQKTFLKQIQMIKQALLGEFLHEAENTRKLLKAIPDSALEWKPSEKNWTTAQLASHIAEVYNWYEDTFSKDVFDMGTYHYDKGDISKSDNIVWKFEENFAKAHEVLNNWDDSTAMNEWRMEMDGNVIFPPMPKIQVVRGFLFNHLYHHRGELVVYLRSTGNKVPGLYGPTADDNSFQKIRIISLKSEQYTCFACTIFFL</sequence>
<evidence type="ECO:0008006" key="13">
    <source>
        <dbReference type="Google" id="ProtNLM"/>
    </source>
</evidence>
<evidence type="ECO:0000259" key="10">
    <source>
        <dbReference type="Pfam" id="PF02771"/>
    </source>
</evidence>
<dbReference type="Gene3D" id="2.40.110.10">
    <property type="entry name" value="Butyryl-CoA Dehydrogenase, subunit A, domain 2"/>
    <property type="match status" value="1"/>
</dbReference>
<dbReference type="Gene3D" id="1.20.120.450">
    <property type="entry name" value="dinb family like domain"/>
    <property type="match status" value="1"/>
</dbReference>
<dbReference type="InterPro" id="IPR036250">
    <property type="entry name" value="AcylCo_DH-like_C"/>
</dbReference>
<dbReference type="AlphaFoldDB" id="A0A8J8NAZ9"/>
<dbReference type="InterPro" id="IPR009100">
    <property type="entry name" value="AcylCoA_DH/oxidase_NM_dom_sf"/>
</dbReference>
<dbReference type="Pfam" id="PF02770">
    <property type="entry name" value="Acyl-CoA_dh_M"/>
    <property type="match status" value="1"/>
</dbReference>
<evidence type="ECO:0000256" key="7">
    <source>
        <dbReference type="RuleBase" id="RU362125"/>
    </source>
</evidence>
<proteinExistence type="inferred from homology"/>
<dbReference type="EMBL" id="RRYP01029742">
    <property type="protein sequence ID" value="TNV71633.1"/>
    <property type="molecule type" value="Genomic_DNA"/>
</dbReference>
<dbReference type="InterPro" id="IPR007837">
    <property type="entry name" value="DinB"/>
</dbReference>
<evidence type="ECO:0000259" key="9">
    <source>
        <dbReference type="Pfam" id="PF02770"/>
    </source>
</evidence>
<evidence type="ECO:0000256" key="5">
    <source>
        <dbReference type="ARBA" id="ARBA00022827"/>
    </source>
</evidence>
<gene>
    <name evidence="11" type="ORF">FGO68_gene4998</name>
</gene>
<dbReference type="Gene3D" id="1.20.140.10">
    <property type="entry name" value="Butyryl-CoA Dehydrogenase, subunit A, domain 3"/>
    <property type="match status" value="1"/>
</dbReference>
<accession>A0A8J8NAZ9</accession>
<dbReference type="Proteomes" id="UP000785679">
    <property type="component" value="Unassembled WGS sequence"/>
</dbReference>
<comment type="caution">
    <text evidence="11">The sequence shown here is derived from an EMBL/GenBank/DDBJ whole genome shotgun (WGS) entry which is preliminary data.</text>
</comment>
<keyword evidence="12" id="KW-1185">Reference proteome</keyword>
<dbReference type="OrthoDB" id="9988775at2759"/>
<dbReference type="InterPro" id="IPR009075">
    <property type="entry name" value="AcylCo_DH/oxidase_C"/>
</dbReference>
<dbReference type="Gene3D" id="1.10.540.10">
    <property type="entry name" value="Acyl-CoA dehydrogenase/oxidase, N-terminal domain"/>
    <property type="match status" value="1"/>
</dbReference>
<dbReference type="SUPFAM" id="SSF47203">
    <property type="entry name" value="Acyl-CoA dehydrogenase C-terminal domain-like"/>
    <property type="match status" value="1"/>
</dbReference>
<reference evidence="11" key="1">
    <citation type="submission" date="2019-06" db="EMBL/GenBank/DDBJ databases">
        <authorList>
            <person name="Zheng W."/>
        </authorList>
    </citation>
    <scope>NUCLEOTIDE SEQUENCE</scope>
    <source>
        <strain evidence="11">QDHG01</strain>
    </source>
</reference>
<dbReference type="FunFam" id="2.40.110.10:FF:000001">
    <property type="entry name" value="Acyl-CoA dehydrogenase, mitochondrial"/>
    <property type="match status" value="1"/>
</dbReference>
<comment type="cofactor">
    <cofactor evidence="1 7">
        <name>FAD</name>
        <dbReference type="ChEBI" id="CHEBI:57692"/>
    </cofactor>
</comment>
<dbReference type="Pfam" id="PF05163">
    <property type="entry name" value="DinB"/>
    <property type="match status" value="1"/>
</dbReference>
<feature type="domain" description="Acyl-CoA oxidase/dehydrogenase middle" evidence="9">
    <location>
        <begin position="73"/>
        <end position="167"/>
    </location>
</feature>
<dbReference type="Pfam" id="PF00441">
    <property type="entry name" value="Acyl-CoA_dh_1"/>
    <property type="match status" value="1"/>
</dbReference>
<keyword evidence="4" id="KW-0479">Metal-binding</keyword>
<dbReference type="PANTHER" id="PTHR43884">
    <property type="entry name" value="ACYL-COA DEHYDROGENASE"/>
    <property type="match status" value="1"/>
</dbReference>
<dbReference type="SUPFAM" id="SSF56645">
    <property type="entry name" value="Acyl-CoA dehydrogenase NM domain-like"/>
    <property type="match status" value="1"/>
</dbReference>
<dbReference type="PROSITE" id="PS00073">
    <property type="entry name" value="ACYL_COA_DH_2"/>
    <property type="match status" value="1"/>
</dbReference>
<evidence type="ECO:0000313" key="11">
    <source>
        <dbReference type="EMBL" id="TNV71633.1"/>
    </source>
</evidence>
<dbReference type="InterPro" id="IPR013786">
    <property type="entry name" value="AcylCoA_DH/ox_N"/>
</dbReference>
<evidence type="ECO:0000256" key="3">
    <source>
        <dbReference type="ARBA" id="ARBA00022630"/>
    </source>
</evidence>
<dbReference type="GO" id="GO:0003995">
    <property type="term" value="F:acyl-CoA dehydrogenase activity"/>
    <property type="evidence" value="ECO:0007669"/>
    <property type="project" value="InterPro"/>
</dbReference>
<feature type="domain" description="Acyl-CoA dehydrogenase/oxidase C-terminal" evidence="8">
    <location>
        <begin position="179"/>
        <end position="327"/>
    </location>
</feature>
<name>A0A8J8NAZ9_HALGN</name>